<organism evidence="1 2">
    <name type="scientific">Pseudomonas salmasensis</name>
    <dbReference type="NCBI Taxonomy" id="2745514"/>
    <lineage>
        <taxon>Bacteria</taxon>
        <taxon>Pseudomonadati</taxon>
        <taxon>Pseudomonadota</taxon>
        <taxon>Gammaproteobacteria</taxon>
        <taxon>Pseudomonadales</taxon>
        <taxon>Pseudomonadaceae</taxon>
        <taxon>Pseudomonas</taxon>
    </lineage>
</organism>
<comment type="caution">
    <text evidence="1">The sequence shown here is derived from an EMBL/GenBank/DDBJ whole genome shotgun (WGS) entry which is preliminary data.</text>
</comment>
<keyword evidence="2" id="KW-1185">Reference proteome</keyword>
<dbReference type="RefSeq" id="WP_138183524.1">
    <property type="nucleotide sequence ID" value="NZ_JAXGGE010000001.1"/>
</dbReference>
<proteinExistence type="predicted"/>
<evidence type="ECO:0000313" key="1">
    <source>
        <dbReference type="EMBL" id="MDY4299583.1"/>
    </source>
</evidence>
<sequence>METRTNSTSSREGLENFLSLTIIEMKQSYLIVSDRINTLMPLLTVSGRDHGGLFMKLEERMQSAIDGMLGNVILRMDIATLGGHSQVSVALDELMRKGVIVRMGIGIYAKASRHPVTGVVTPVADLETLAVEVLQRLGVSASVQVAKSGAGHLVASKDARICIKGSRRIRRKLSLGGRSVVYVNELASPRKPKSSVRRHPKTGALIIPKSGLRRYVMDLADACQVAYIRTYADEWAENVSRLAGDDVQTDVIENLVIALKKEKKVTGLEAVHLLTNYLREKQRV</sequence>
<dbReference type="Proteomes" id="UP001277967">
    <property type="component" value="Unassembled WGS sequence"/>
</dbReference>
<accession>A0ABU5FCT8</accession>
<protein>
    <recommendedName>
        <fullName evidence="3">Transcriptional regulator, AbiEi antitoxin, Type IV TA system</fullName>
    </recommendedName>
</protein>
<dbReference type="EMBL" id="JAXGGE010000001">
    <property type="protein sequence ID" value="MDY4299583.1"/>
    <property type="molecule type" value="Genomic_DNA"/>
</dbReference>
<reference evidence="1 2" key="1">
    <citation type="submission" date="2023-11" db="EMBL/GenBank/DDBJ databases">
        <title>Genome sequence of Pseudomonas salmasensis Strain SLU99.</title>
        <authorList>
            <person name="Ghadamgahi F."/>
            <person name="Kalyandurg P.B."/>
            <person name="Catara V."/>
            <person name="Vetukuri R."/>
            <person name="Ghosh S."/>
        </authorList>
    </citation>
    <scope>NUCLEOTIDE SEQUENCE [LARGE SCALE GENOMIC DNA]</scope>
    <source>
        <strain evidence="1 2">SLU99</strain>
    </source>
</reference>
<evidence type="ECO:0008006" key="3">
    <source>
        <dbReference type="Google" id="ProtNLM"/>
    </source>
</evidence>
<gene>
    <name evidence="1" type="ORF">SO486_06190</name>
</gene>
<name>A0ABU5FCT8_9PSED</name>
<evidence type="ECO:0000313" key="2">
    <source>
        <dbReference type="Proteomes" id="UP001277967"/>
    </source>
</evidence>